<dbReference type="Pfam" id="PF20469">
    <property type="entry name" value="OLD-like_TOPRIM"/>
    <property type="match status" value="1"/>
</dbReference>
<sequence length="771" mass="89143">MYLESISIKNYRKFGNEEQTIKFAHSSWADLSEDGENQEITELNTEKYLSKSSTLMVGKNNSGKSTVISLLKTLRSTRCGATDVFYHSDFNLDYLKDWYKKYIEYKSESDIKRVEVKDLPVLEFKLKIGIDEADDVIGKFEDVLIIRDLNTNKDEDVPIVIDIQIKYEVSNKTSFLKSLSELTSSQLIKLSKINLSNEEIKELFPEKTEVTIEELREKQGSEKIEKFIAYYDDANFRRFLQYIGGKNYVLNFYPANNETPANDFSLAPLLKVTTIDANTVKDDRTLSNAYNKIVSNFLRNNETDDMDEFVDHMNFQVKNKVDEKITEILQDAVTSIESAKNLQMNLRPNLNLRTIMNHGVIYEYEENGNYIPENQFGLGYTNLMVIISEIVDYIQLYGNEDVNGAVNVLCIEEPESFMHPQMQELFIKNISKAIAKLIGRKARDKFDTFQIIISTHSSSVLNSKIHSGNTLDNIVYLSVNDNSSIVSVNIKDEDILEGEHENKKAINYIKKYLRLEASDIFFADAAVLVEGVTEDTYIRYLIDQDEILNKHHIKVYRIDGAHSHMFVSLLNTLNIKTIIYTDLDLKRSKKEKETTQDVIKDLSDKINNELTTNASLKVMIERTYETQNAAEMNQLLVEKIDENEWLELSNDKITMFSQGKIQGNYATSFEEALILTNDVIFEDNKYKRSIIELLQYIRPGTTYIKRLEVNSTLVPDSYKLQVMLTRDKSDLSSGLVYLRETELDFELLPPKYIEIGLLRLREHFERESVYE</sequence>
<dbReference type="InterPro" id="IPR027417">
    <property type="entry name" value="P-loop_NTPase"/>
</dbReference>
<accession>A0A844C2V3</accession>
<dbReference type="RefSeq" id="WP_153833481.1">
    <property type="nucleotide sequence ID" value="NZ_WJQT01000030.1"/>
</dbReference>
<comment type="caution">
    <text evidence="3">The sequence shown here is derived from an EMBL/GenBank/DDBJ whole genome shotgun (WGS) entry which is preliminary data.</text>
</comment>
<gene>
    <name evidence="3" type="ORF">GF867_12845</name>
</gene>
<feature type="domain" description="Endonuclease GajA/Old nuclease/RecF-like AAA" evidence="1">
    <location>
        <begin position="1"/>
        <end position="459"/>
    </location>
</feature>
<dbReference type="EMBL" id="WJQT01000030">
    <property type="protein sequence ID" value="MRJ48434.1"/>
    <property type="molecule type" value="Genomic_DNA"/>
</dbReference>
<dbReference type="Gene3D" id="3.40.50.300">
    <property type="entry name" value="P-loop containing nucleotide triphosphate hydrolases"/>
    <property type="match status" value="1"/>
</dbReference>
<dbReference type="Proteomes" id="UP000440066">
    <property type="component" value="Unassembled WGS sequence"/>
</dbReference>
<dbReference type="SUPFAM" id="SSF52540">
    <property type="entry name" value="P-loop containing nucleoside triphosphate hydrolases"/>
    <property type="match status" value="1"/>
</dbReference>
<dbReference type="PANTHER" id="PTHR43581:SF4">
    <property type="entry name" value="ATP_GTP PHOSPHATASE"/>
    <property type="match status" value="1"/>
</dbReference>
<name>A0A844C2V3_9LACT</name>
<dbReference type="Pfam" id="PF13175">
    <property type="entry name" value="AAA_15"/>
    <property type="match status" value="1"/>
</dbReference>
<evidence type="ECO:0000313" key="3">
    <source>
        <dbReference type="EMBL" id="MRJ48434.1"/>
    </source>
</evidence>
<organism evidence="3 4">
    <name type="scientific">Fundicoccus ignavus</name>
    <dbReference type="NCBI Taxonomy" id="2664442"/>
    <lineage>
        <taxon>Bacteria</taxon>
        <taxon>Bacillati</taxon>
        <taxon>Bacillota</taxon>
        <taxon>Bacilli</taxon>
        <taxon>Lactobacillales</taxon>
        <taxon>Aerococcaceae</taxon>
        <taxon>Fundicoccus</taxon>
    </lineage>
</organism>
<dbReference type="PANTHER" id="PTHR43581">
    <property type="entry name" value="ATP/GTP PHOSPHATASE"/>
    <property type="match status" value="1"/>
</dbReference>
<evidence type="ECO:0000313" key="4">
    <source>
        <dbReference type="Proteomes" id="UP000440066"/>
    </source>
</evidence>
<feature type="domain" description="OLD protein-like TOPRIM" evidence="2">
    <location>
        <begin position="521"/>
        <end position="584"/>
    </location>
</feature>
<evidence type="ECO:0000259" key="1">
    <source>
        <dbReference type="Pfam" id="PF13175"/>
    </source>
</evidence>
<evidence type="ECO:0000259" key="2">
    <source>
        <dbReference type="Pfam" id="PF20469"/>
    </source>
</evidence>
<proteinExistence type="predicted"/>
<dbReference type="AlphaFoldDB" id="A0A844C2V3"/>
<dbReference type="InterPro" id="IPR041685">
    <property type="entry name" value="AAA_GajA/Old/RecF-like"/>
</dbReference>
<dbReference type="CDD" id="cd01026">
    <property type="entry name" value="TOPRIM_OLD"/>
    <property type="match status" value="1"/>
</dbReference>
<reference evidence="3 4" key="1">
    <citation type="submission" date="2019-11" db="EMBL/GenBank/DDBJ databases">
        <title>Characterisation of Fundicoccus ignavus gen. nov. sp. nov., a novel genus of the family Aerococcaceae from bulk tank milk.</title>
        <authorList>
            <person name="Siebert A."/>
            <person name="Huptas C."/>
            <person name="Wenning M."/>
            <person name="Scherer S."/>
            <person name="Doll E.V."/>
        </authorList>
    </citation>
    <scope>NUCLEOTIDE SEQUENCE [LARGE SCALE GENOMIC DNA]</scope>
    <source>
        <strain evidence="3 4">DSM 109652</strain>
    </source>
</reference>
<dbReference type="InterPro" id="IPR051396">
    <property type="entry name" value="Bact_Antivir_Def_Nuclease"/>
</dbReference>
<protein>
    <submittedName>
        <fullName evidence="3">AAA family ATPase</fullName>
    </submittedName>
</protein>
<dbReference type="InterPro" id="IPR034139">
    <property type="entry name" value="TOPRIM_OLD"/>
</dbReference>